<dbReference type="InterPro" id="IPR036397">
    <property type="entry name" value="RNaseH_sf"/>
</dbReference>
<organism evidence="1 2">
    <name type="scientific">Loa loa</name>
    <name type="common">Eye worm</name>
    <name type="synonym">Filaria loa</name>
    <dbReference type="NCBI Taxonomy" id="7209"/>
    <lineage>
        <taxon>Eukaryota</taxon>
        <taxon>Metazoa</taxon>
        <taxon>Ecdysozoa</taxon>
        <taxon>Nematoda</taxon>
        <taxon>Chromadorea</taxon>
        <taxon>Rhabditida</taxon>
        <taxon>Spirurina</taxon>
        <taxon>Spiruromorpha</taxon>
        <taxon>Filarioidea</taxon>
        <taxon>Onchocercidae</taxon>
        <taxon>Loa</taxon>
    </lineage>
</organism>
<proteinExistence type="predicted"/>
<dbReference type="Proteomes" id="UP000095285">
    <property type="component" value="Unassembled WGS sequence"/>
</dbReference>
<protein>
    <submittedName>
        <fullName evidence="2">Integrase catalytic domain-containing protein</fullName>
    </submittedName>
</protein>
<reference evidence="2" key="2">
    <citation type="submission" date="2016-11" db="UniProtKB">
        <authorList>
            <consortium name="WormBaseParasite"/>
        </authorList>
    </citation>
    <scope>IDENTIFICATION</scope>
</reference>
<evidence type="ECO:0000313" key="2">
    <source>
        <dbReference type="WBParaSite" id="EN70_12332"/>
    </source>
</evidence>
<sequence>MKEQEHIRIGEFLAEKGMVWENITPNAPWSGGLYERLIGLTKRAMSRVTGRKLLWERELMTLIVEIEGAEDRKPREDEAVLIDEPETPRELCKLAKIKELKTGTDGVTRNTLV</sequence>
<dbReference type="GO" id="GO:0003676">
    <property type="term" value="F:nucleic acid binding"/>
    <property type="evidence" value="ECO:0007669"/>
    <property type="project" value="InterPro"/>
</dbReference>
<name>A0A1I7VCN4_LOALO</name>
<reference evidence="1" key="1">
    <citation type="submission" date="2012-04" db="EMBL/GenBank/DDBJ databases">
        <title>The Genome Sequence of Loa loa.</title>
        <authorList>
            <consortium name="The Broad Institute Genome Sequencing Platform"/>
            <consortium name="Broad Institute Genome Sequencing Center for Infectious Disease"/>
            <person name="Nutman T.B."/>
            <person name="Fink D.L."/>
            <person name="Russ C."/>
            <person name="Young S."/>
            <person name="Zeng Q."/>
            <person name="Gargeya S."/>
            <person name="Alvarado L."/>
            <person name="Berlin A."/>
            <person name="Chapman S.B."/>
            <person name="Chen Z."/>
            <person name="Freedman E."/>
            <person name="Gellesch M."/>
            <person name="Goldberg J."/>
            <person name="Griggs A."/>
            <person name="Gujja S."/>
            <person name="Heilman E.R."/>
            <person name="Heiman D."/>
            <person name="Howarth C."/>
            <person name="Mehta T."/>
            <person name="Neiman D."/>
            <person name="Pearson M."/>
            <person name="Roberts A."/>
            <person name="Saif S."/>
            <person name="Shea T."/>
            <person name="Shenoy N."/>
            <person name="Sisk P."/>
            <person name="Stolte C."/>
            <person name="Sykes S."/>
            <person name="White J."/>
            <person name="Yandava C."/>
            <person name="Haas B."/>
            <person name="Henn M.R."/>
            <person name="Nusbaum C."/>
            <person name="Birren B."/>
        </authorList>
    </citation>
    <scope>NUCLEOTIDE SEQUENCE [LARGE SCALE GENOMIC DNA]</scope>
</reference>
<keyword evidence="1" id="KW-1185">Reference proteome</keyword>
<dbReference type="WBParaSite" id="EN70_12332">
    <property type="protein sequence ID" value="EN70_12332"/>
    <property type="gene ID" value="EN70_12332"/>
</dbReference>
<dbReference type="Gene3D" id="3.30.420.10">
    <property type="entry name" value="Ribonuclease H-like superfamily/Ribonuclease H"/>
    <property type="match status" value="1"/>
</dbReference>
<accession>A0A1I7VCN4</accession>
<evidence type="ECO:0000313" key="1">
    <source>
        <dbReference type="Proteomes" id="UP000095285"/>
    </source>
</evidence>
<dbReference type="AlphaFoldDB" id="A0A1I7VCN4"/>